<sequence length="162" mass="16824">MTNDSTASSVARDALDAALAEASNDPDDPHRLTDGECTLGVPLPAGLVNGLDEVVLTVRLSGDIVSFTTPLASVTDGGEFGEVATALLRRQFFAAQTEGASFALADREDVVVATYHWMPEAITTDGFSGVFSRFVSAALHLRGELAHMASQGAPLAMLDSAG</sequence>
<evidence type="ECO:0000313" key="2">
    <source>
        <dbReference type="Proteomes" id="UP000011863"/>
    </source>
</evidence>
<dbReference type="Gene3D" id="3.30.1460.10">
    <property type="match status" value="1"/>
</dbReference>
<organism evidence="1 2">
    <name type="scientific">Ilumatobacter coccineus (strain NBRC 103263 / KCTC 29153 / YM16-304)</name>
    <dbReference type="NCBI Taxonomy" id="1313172"/>
    <lineage>
        <taxon>Bacteria</taxon>
        <taxon>Bacillati</taxon>
        <taxon>Actinomycetota</taxon>
        <taxon>Acidimicrobiia</taxon>
        <taxon>Acidimicrobiales</taxon>
        <taxon>Ilumatobacteraceae</taxon>
        <taxon>Ilumatobacter</taxon>
    </lineage>
</organism>
<name>A0A6C7EF61_ILUCY</name>
<reference evidence="1 2" key="1">
    <citation type="journal article" date="2013" name="Int. J. Syst. Evol. Microbiol.">
        <title>Ilumatobacter nonamiense sp. nov. and Ilumatobacter coccineum sp. nov., isolated from seashore sand.</title>
        <authorList>
            <person name="Matsumoto A."/>
            <person name="Kasai H."/>
            <person name="Matsuo Y."/>
            <person name="Shizuri Y."/>
            <person name="Ichikawa N."/>
            <person name="Fujita N."/>
            <person name="Omura S."/>
            <person name="Takahashi Y."/>
        </authorList>
    </citation>
    <scope>NUCLEOTIDE SEQUENCE [LARGE SCALE GENOMIC DNA]</scope>
    <source>
        <strain evidence="2">NBRC 103263 / KCTC 29153 / YM16-304</strain>
    </source>
</reference>
<dbReference type="OrthoDB" id="9956718at2"/>
<gene>
    <name evidence="1" type="ORF">YM304_22920</name>
</gene>
<dbReference type="CDD" id="cd16364">
    <property type="entry name" value="T3SC_I-like"/>
    <property type="match status" value="1"/>
</dbReference>
<dbReference type="KEGG" id="aym:YM304_22920"/>
<dbReference type="AlphaFoldDB" id="A0A6C7EF61"/>
<protein>
    <recommendedName>
        <fullName evidence="3">YbjN domain-containing protein</fullName>
    </recommendedName>
</protein>
<dbReference type="Proteomes" id="UP000011863">
    <property type="component" value="Chromosome"/>
</dbReference>
<evidence type="ECO:0008006" key="3">
    <source>
        <dbReference type="Google" id="ProtNLM"/>
    </source>
</evidence>
<dbReference type="EMBL" id="AP012057">
    <property type="protein sequence ID" value="BAN02606.1"/>
    <property type="molecule type" value="Genomic_DNA"/>
</dbReference>
<accession>A0A6C7EF61</accession>
<dbReference type="SUPFAM" id="SSF69635">
    <property type="entry name" value="Type III secretory system chaperone-like"/>
    <property type="match status" value="1"/>
</dbReference>
<evidence type="ECO:0000313" key="1">
    <source>
        <dbReference type="EMBL" id="BAN02606.1"/>
    </source>
</evidence>
<dbReference type="RefSeq" id="WP_015441853.1">
    <property type="nucleotide sequence ID" value="NC_020520.1"/>
</dbReference>
<keyword evidence="2" id="KW-1185">Reference proteome</keyword>
<proteinExistence type="predicted"/>